<sequence>WYMTPVKLAKIYHLSDNKCWKLKAFWEMIYNELKKPRGGKEGPNIFMYATT</sequence>
<proteinExistence type="predicted"/>
<keyword evidence="2" id="KW-1185">Reference proteome</keyword>
<feature type="non-terminal residue" evidence="1">
    <location>
        <position position="51"/>
    </location>
</feature>
<gene>
    <name evidence="1" type="ORF">PODLI_1B033319</name>
</gene>
<dbReference type="Proteomes" id="UP001178461">
    <property type="component" value="Chromosome 15"/>
</dbReference>
<evidence type="ECO:0000313" key="2">
    <source>
        <dbReference type="Proteomes" id="UP001178461"/>
    </source>
</evidence>
<organism evidence="1 2">
    <name type="scientific">Podarcis lilfordi</name>
    <name type="common">Lilford's wall lizard</name>
    <dbReference type="NCBI Taxonomy" id="74358"/>
    <lineage>
        <taxon>Eukaryota</taxon>
        <taxon>Metazoa</taxon>
        <taxon>Chordata</taxon>
        <taxon>Craniata</taxon>
        <taxon>Vertebrata</taxon>
        <taxon>Euteleostomi</taxon>
        <taxon>Lepidosauria</taxon>
        <taxon>Squamata</taxon>
        <taxon>Bifurcata</taxon>
        <taxon>Unidentata</taxon>
        <taxon>Episquamata</taxon>
        <taxon>Laterata</taxon>
        <taxon>Lacertibaenia</taxon>
        <taxon>Lacertidae</taxon>
        <taxon>Podarcis</taxon>
    </lineage>
</organism>
<reference evidence="1" key="1">
    <citation type="submission" date="2022-12" db="EMBL/GenBank/DDBJ databases">
        <authorList>
            <person name="Alioto T."/>
            <person name="Alioto T."/>
            <person name="Gomez Garrido J."/>
        </authorList>
    </citation>
    <scope>NUCLEOTIDE SEQUENCE</scope>
</reference>
<protein>
    <submittedName>
        <fullName evidence="1">Amine oxidase</fullName>
    </submittedName>
</protein>
<dbReference type="EMBL" id="OX395141">
    <property type="protein sequence ID" value="CAI5794946.1"/>
    <property type="molecule type" value="Genomic_DNA"/>
</dbReference>
<evidence type="ECO:0000313" key="1">
    <source>
        <dbReference type="EMBL" id="CAI5794946.1"/>
    </source>
</evidence>
<name>A0AA35LEN4_9SAUR</name>
<dbReference type="AlphaFoldDB" id="A0AA35LEN4"/>
<feature type="non-terminal residue" evidence="1">
    <location>
        <position position="1"/>
    </location>
</feature>
<accession>A0AA35LEN4</accession>